<gene>
    <name evidence="1" type="ORF">M8A51_09800</name>
</gene>
<protein>
    <submittedName>
        <fullName evidence="1">YdeI/OmpD-associated family protein</fullName>
    </submittedName>
</protein>
<dbReference type="RefSeq" id="WP_251778034.1">
    <property type="nucleotide sequence ID" value="NZ_JAMKFE010000005.1"/>
</dbReference>
<reference evidence="1" key="1">
    <citation type="submission" date="2022-05" db="EMBL/GenBank/DDBJ databases">
        <title>Schlegelella sp. nov., isolated from mangrove soil.</title>
        <authorList>
            <person name="Liu Y."/>
            <person name="Ge X."/>
            <person name="Liu W."/>
        </authorList>
    </citation>
    <scope>NUCLEOTIDE SEQUENCE</scope>
    <source>
        <strain evidence="1">S2-27</strain>
    </source>
</reference>
<evidence type="ECO:0000313" key="2">
    <source>
        <dbReference type="Proteomes" id="UP001165541"/>
    </source>
</evidence>
<dbReference type="Pfam" id="PF13376">
    <property type="entry name" value="OmdA"/>
    <property type="match status" value="1"/>
</dbReference>
<organism evidence="1 2">
    <name type="scientific">Caldimonas mangrovi</name>
    <dbReference type="NCBI Taxonomy" id="2944811"/>
    <lineage>
        <taxon>Bacteria</taxon>
        <taxon>Pseudomonadati</taxon>
        <taxon>Pseudomonadota</taxon>
        <taxon>Betaproteobacteria</taxon>
        <taxon>Burkholderiales</taxon>
        <taxon>Sphaerotilaceae</taxon>
        <taxon>Caldimonas</taxon>
    </lineage>
</organism>
<evidence type="ECO:0000313" key="1">
    <source>
        <dbReference type="EMBL" id="MCM5679825.1"/>
    </source>
</evidence>
<sequence length="84" mass="9919">MTSAPSRLKRPRHPMPGFVQQALEARSLTTAYEGRPPYQRNDYIGWIMRAATEETQLKRLEQMLDELRRGDVYMKMAWRPPGQR</sequence>
<keyword evidence="2" id="KW-1185">Reference proteome</keyword>
<proteinExistence type="predicted"/>
<name>A0ABT0YM88_9BURK</name>
<dbReference type="EMBL" id="JAMKFE010000005">
    <property type="protein sequence ID" value="MCM5679825.1"/>
    <property type="molecule type" value="Genomic_DNA"/>
</dbReference>
<dbReference type="Proteomes" id="UP001165541">
    <property type="component" value="Unassembled WGS sequence"/>
</dbReference>
<comment type="caution">
    <text evidence="1">The sequence shown here is derived from an EMBL/GenBank/DDBJ whole genome shotgun (WGS) entry which is preliminary data.</text>
</comment>
<accession>A0ABT0YM88</accession>